<protein>
    <submittedName>
        <fullName evidence="2">Uncharacterized protein</fullName>
    </submittedName>
</protein>
<keyword evidence="1" id="KW-0732">Signal</keyword>
<reference evidence="3" key="1">
    <citation type="journal article" date="2023" name="Mol. Phylogenet. Evol.">
        <title>Genome-scale phylogeny and comparative genomics of the fungal order Sordariales.</title>
        <authorList>
            <person name="Hensen N."/>
            <person name="Bonometti L."/>
            <person name="Westerberg I."/>
            <person name="Brannstrom I.O."/>
            <person name="Guillou S."/>
            <person name="Cros-Aarteil S."/>
            <person name="Calhoun S."/>
            <person name="Haridas S."/>
            <person name="Kuo A."/>
            <person name="Mondo S."/>
            <person name="Pangilinan J."/>
            <person name="Riley R."/>
            <person name="LaButti K."/>
            <person name="Andreopoulos B."/>
            <person name="Lipzen A."/>
            <person name="Chen C."/>
            <person name="Yan M."/>
            <person name="Daum C."/>
            <person name="Ng V."/>
            <person name="Clum A."/>
            <person name="Steindorff A."/>
            <person name="Ohm R.A."/>
            <person name="Martin F."/>
            <person name="Silar P."/>
            <person name="Natvig D.O."/>
            <person name="Lalanne C."/>
            <person name="Gautier V."/>
            <person name="Ament-Velasquez S.L."/>
            <person name="Kruys A."/>
            <person name="Hutchinson M.I."/>
            <person name="Powell A.J."/>
            <person name="Barry K."/>
            <person name="Miller A.N."/>
            <person name="Grigoriev I.V."/>
            <person name="Debuchy R."/>
            <person name="Gladieux P."/>
            <person name="Hiltunen Thoren M."/>
            <person name="Johannesson H."/>
        </authorList>
    </citation>
    <scope>NUCLEOTIDE SEQUENCE [LARGE SCALE GENOMIC DNA]</scope>
    <source>
        <strain evidence="3">CBS 340.73</strain>
    </source>
</reference>
<gene>
    <name evidence="2" type="ORF">QBC46DRAFT_336852</name>
</gene>
<dbReference type="EMBL" id="MU853756">
    <property type="protein sequence ID" value="KAK3945005.1"/>
    <property type="molecule type" value="Genomic_DNA"/>
</dbReference>
<feature type="signal peptide" evidence="1">
    <location>
        <begin position="1"/>
        <end position="19"/>
    </location>
</feature>
<proteinExistence type="predicted"/>
<feature type="chain" id="PRO_5043003570" evidence="1">
    <location>
        <begin position="20"/>
        <end position="309"/>
    </location>
</feature>
<comment type="caution">
    <text evidence="2">The sequence shown here is derived from an EMBL/GenBank/DDBJ whole genome shotgun (WGS) entry which is preliminary data.</text>
</comment>
<accession>A0AAN6S940</accession>
<evidence type="ECO:0000313" key="2">
    <source>
        <dbReference type="EMBL" id="KAK3945005.1"/>
    </source>
</evidence>
<dbReference type="Proteomes" id="UP001303473">
    <property type="component" value="Unassembled WGS sequence"/>
</dbReference>
<evidence type="ECO:0000313" key="3">
    <source>
        <dbReference type="Proteomes" id="UP001303473"/>
    </source>
</evidence>
<organism evidence="2 3">
    <name type="scientific">Diplogelasinospora grovesii</name>
    <dbReference type="NCBI Taxonomy" id="303347"/>
    <lineage>
        <taxon>Eukaryota</taxon>
        <taxon>Fungi</taxon>
        <taxon>Dikarya</taxon>
        <taxon>Ascomycota</taxon>
        <taxon>Pezizomycotina</taxon>
        <taxon>Sordariomycetes</taxon>
        <taxon>Sordariomycetidae</taxon>
        <taxon>Sordariales</taxon>
        <taxon>Diplogelasinosporaceae</taxon>
        <taxon>Diplogelasinospora</taxon>
    </lineage>
</organism>
<sequence>MRFSWVLALSSGLVSSVAATGSRGGAERAAYFITYLMEEIYTDSSKFTIAAGCVGSRTGLGGQKGRCSLLELCDYLWIDRQDPETGAKLGDTKPVLENVSMNKKMDQLSNLDAGKIMNGIMSAWEMVGGQKVILNNVKHGYVGGTDPEKLMGVTDWYQANQKVGDSMREAMKEIAANDKTGKFSKWPAKAIEASNLVIDLRVSDANQVALDRTNGITKYAGGRPILSKPYTKLSTSIQGNIKMVDREGTIKAWQSDITQGGTTFPALSEADATSTFDNAVTHANNSDGNRHKMAIEAAMESDRRMRLSC</sequence>
<name>A0AAN6S940_9PEZI</name>
<keyword evidence="3" id="KW-1185">Reference proteome</keyword>
<dbReference type="AlphaFoldDB" id="A0AAN6S940"/>
<evidence type="ECO:0000256" key="1">
    <source>
        <dbReference type="SAM" id="SignalP"/>
    </source>
</evidence>